<dbReference type="InterPro" id="IPR045145">
    <property type="entry name" value="PTHR15271"/>
</dbReference>
<comment type="subcellular location">
    <subcellularLocation>
        <location evidence="1">Nucleus</location>
    </subcellularLocation>
</comment>
<dbReference type="SUPFAM" id="SSF50978">
    <property type="entry name" value="WD40 repeat-like"/>
    <property type="match status" value="1"/>
</dbReference>
<feature type="repeat" description="WD" evidence="9">
    <location>
        <begin position="141"/>
        <end position="182"/>
    </location>
</feature>
<feature type="region of interest" description="Disordered" evidence="10">
    <location>
        <begin position="50"/>
        <end position="69"/>
    </location>
</feature>
<dbReference type="GO" id="GO:0033186">
    <property type="term" value="C:CAF-1 complex"/>
    <property type="evidence" value="ECO:0007669"/>
    <property type="project" value="TreeGrafter"/>
</dbReference>
<comment type="similarity">
    <text evidence="2">Belongs to the WD repeat HIR1 family.</text>
</comment>
<accession>A0A0G4HZV9</accession>
<dbReference type="GO" id="GO:0006334">
    <property type="term" value="P:nucleosome assembly"/>
    <property type="evidence" value="ECO:0007669"/>
    <property type="project" value="TreeGrafter"/>
</dbReference>
<keyword evidence="3 9" id="KW-0853">WD repeat</keyword>
<dbReference type="InterPro" id="IPR015943">
    <property type="entry name" value="WD40/YVTN_repeat-like_dom_sf"/>
</dbReference>
<dbReference type="InterPro" id="IPR001680">
    <property type="entry name" value="WD40_rpt"/>
</dbReference>
<feature type="compositionally biased region" description="Basic and acidic residues" evidence="10">
    <location>
        <begin position="266"/>
        <end position="289"/>
    </location>
</feature>
<keyword evidence="8" id="KW-0539">Nucleus</keyword>
<evidence type="ECO:0000256" key="4">
    <source>
        <dbReference type="ARBA" id="ARBA00022737"/>
    </source>
</evidence>
<dbReference type="VEuPathDB" id="CryptoDB:Cvel_9816"/>
<feature type="region of interest" description="Disordered" evidence="10">
    <location>
        <begin position="719"/>
        <end position="898"/>
    </location>
</feature>
<evidence type="ECO:0000256" key="5">
    <source>
        <dbReference type="ARBA" id="ARBA00022763"/>
    </source>
</evidence>
<organism evidence="12">
    <name type="scientific">Chromera velia CCMP2878</name>
    <dbReference type="NCBI Taxonomy" id="1169474"/>
    <lineage>
        <taxon>Eukaryota</taxon>
        <taxon>Sar</taxon>
        <taxon>Alveolata</taxon>
        <taxon>Colpodellida</taxon>
        <taxon>Chromeraceae</taxon>
        <taxon>Chromera</taxon>
    </lineage>
</organism>
<sequence length="898" mass="95859">MRVLTPEILYHGEKLPERINSVDIQPGGNRLVTAGADPDIHVWRLQTEGVPEKGKEKAPAAPAGPHGSLQQAPVRIIAKLKGHQKEVNCVRFCPAGYLLASGSGDECVIIWKLSEKKGPALPSFGDDPGETFEEQWTRLKTLRNLSAVLSVAWAPDGETLAVGVEDDEVILWDVTMARCIRKLSGHTHFVMGVAWDPQDQILISQSSDKSMRVWSRRPTQSEKAQKKKKVPQPQPEAPASNATAAVQPEPRLEDKENENVQENENQAEKAAEGEAKEGAGCEKGSENGKETNPAAAAASSSTSTAVPAPQQPVQQQPKEPRAPPVPPKEKGAFSLTYNVKHFEKEKEKLKDKDLSAFTGEGGEDDLLGEGLCPLGEPLPGQGSTRGGNMKKENNKGQARKSIFLSDTQCPSFVRRPDWSPDGTVLVVPSGCFQVDVSLQRSPGASSQGGAPAVSGGKKGAPAAFMPSAASGEPVAAAAAAASASTDDNGRPKGREKETSVLAPVSFMFHRRKLASPLMAIPSLDAPTIAVRFCPVTFSTLSPHGGKGTEGSSSLSAEKTKSRSSMIFPRSEWQQHASAETAAASPTDGVTSGEGREGDGSGLEENQDGMETENKSTGSSQPIVDPPRFVYATMSLGGWLYIHDTQRALPLGVCRDIHFQGLTDATWSSDGQLLVVASSDGYLSFVRFAEGELGAVKKPAAVYELQKQRDAKQLRAAEERLKQRTRDGATWAAEKERQERAKAAAAAAEEKEKDKENPEQGAGGKKKKRVAPLMIDPAPERPGESAAPSPDVSRTSSSRKRSQPPGEDAEGPTVLCLQRGDITGPEMEDKEKENISQTSAEGPEGAESGEKSLPPAQPQQQPEPMPRRDSAGKRKRVVAPVYTTSEHPASAEPLAEGPN</sequence>
<dbReference type="InterPro" id="IPR036322">
    <property type="entry name" value="WD40_repeat_dom_sf"/>
</dbReference>
<dbReference type="Pfam" id="PF00400">
    <property type="entry name" value="WD40"/>
    <property type="match status" value="1"/>
</dbReference>
<gene>
    <name evidence="12" type="ORF">Cvel_9816</name>
</gene>
<dbReference type="Pfam" id="PF24105">
    <property type="entry name" value="Beta-prop_CAF1B_HIR1"/>
    <property type="match status" value="1"/>
</dbReference>
<evidence type="ECO:0000256" key="1">
    <source>
        <dbReference type="ARBA" id="ARBA00004123"/>
    </source>
</evidence>
<dbReference type="AlphaFoldDB" id="A0A0G4HZV9"/>
<feature type="compositionally biased region" description="Basic and acidic residues" evidence="10">
    <location>
        <begin position="719"/>
        <end position="757"/>
    </location>
</feature>
<feature type="compositionally biased region" description="Basic and acidic residues" evidence="10">
    <location>
        <begin position="340"/>
        <end position="354"/>
    </location>
</feature>
<feature type="domain" description="CAF1B/HIR1 beta-propeller" evidence="11">
    <location>
        <begin position="1"/>
        <end position="236"/>
    </location>
</feature>
<dbReference type="SMART" id="SM00320">
    <property type="entry name" value="WD40"/>
    <property type="match status" value="5"/>
</dbReference>
<proteinExistence type="inferred from homology"/>
<evidence type="ECO:0000256" key="9">
    <source>
        <dbReference type="PROSITE-ProRule" id="PRU00221"/>
    </source>
</evidence>
<evidence type="ECO:0000259" key="11">
    <source>
        <dbReference type="Pfam" id="PF24105"/>
    </source>
</evidence>
<evidence type="ECO:0000313" key="12">
    <source>
        <dbReference type="EMBL" id="CEM50124.1"/>
    </source>
</evidence>
<feature type="region of interest" description="Disordered" evidence="10">
    <location>
        <begin position="440"/>
        <end position="466"/>
    </location>
</feature>
<dbReference type="PANTHER" id="PTHR15271:SF4">
    <property type="entry name" value="CHROMATIN ASSEMBLY FACTOR 1 SUBUNIT B"/>
    <property type="match status" value="1"/>
</dbReference>
<dbReference type="PROSITE" id="PS50082">
    <property type="entry name" value="WD_REPEATS_2"/>
    <property type="match status" value="4"/>
</dbReference>
<feature type="repeat" description="WD" evidence="9">
    <location>
        <begin position="80"/>
        <end position="114"/>
    </location>
</feature>
<feature type="region of interest" description="Disordered" evidence="10">
    <location>
        <begin position="539"/>
        <end position="623"/>
    </location>
</feature>
<reference evidence="12" key="1">
    <citation type="submission" date="2014-11" db="EMBL/GenBank/DDBJ databases">
        <authorList>
            <person name="Otto D Thomas"/>
            <person name="Naeem Raeece"/>
        </authorList>
    </citation>
    <scope>NUCLEOTIDE SEQUENCE</scope>
</reference>
<dbReference type="PhylomeDB" id="A0A0G4HZV9"/>
<dbReference type="GO" id="GO:0006335">
    <property type="term" value="P:DNA replication-dependent chromatin assembly"/>
    <property type="evidence" value="ECO:0007669"/>
    <property type="project" value="InterPro"/>
</dbReference>
<evidence type="ECO:0000256" key="3">
    <source>
        <dbReference type="ARBA" id="ARBA00022574"/>
    </source>
</evidence>
<evidence type="ECO:0000256" key="6">
    <source>
        <dbReference type="ARBA" id="ARBA00022853"/>
    </source>
</evidence>
<feature type="region of interest" description="Disordered" evidence="10">
    <location>
        <begin position="207"/>
        <end position="402"/>
    </location>
</feature>
<dbReference type="GO" id="GO:0006281">
    <property type="term" value="P:DNA repair"/>
    <property type="evidence" value="ECO:0007669"/>
    <property type="project" value="UniProtKB-KW"/>
</dbReference>
<dbReference type="PANTHER" id="PTHR15271">
    <property type="entry name" value="CHROMATIN ASSEMBLY FACTOR 1 SUBUNIT B"/>
    <property type="match status" value="1"/>
</dbReference>
<keyword evidence="5" id="KW-0227">DNA damage</keyword>
<evidence type="ECO:0000256" key="2">
    <source>
        <dbReference type="ARBA" id="ARBA00007306"/>
    </source>
</evidence>
<dbReference type="EMBL" id="CDMZ01004560">
    <property type="protein sequence ID" value="CEM50124.1"/>
    <property type="molecule type" value="Genomic_DNA"/>
</dbReference>
<keyword evidence="4" id="KW-0677">Repeat</keyword>
<keyword evidence="6" id="KW-0156">Chromatin regulator</keyword>
<dbReference type="Gene3D" id="2.130.10.10">
    <property type="entry name" value="YVTN repeat-like/Quinoprotein amine dehydrogenase"/>
    <property type="match status" value="1"/>
</dbReference>
<feature type="repeat" description="WD" evidence="9">
    <location>
        <begin position="19"/>
        <end position="47"/>
    </location>
</feature>
<feature type="compositionally biased region" description="Pro residues" evidence="10">
    <location>
        <begin position="854"/>
        <end position="863"/>
    </location>
</feature>
<name>A0A0G4HZV9_9ALVE</name>
<keyword evidence="7" id="KW-0234">DNA repair</keyword>
<dbReference type="GO" id="GO:0005634">
    <property type="term" value="C:nucleus"/>
    <property type="evidence" value="ECO:0007669"/>
    <property type="project" value="UniProtKB-SubCell"/>
</dbReference>
<dbReference type="InterPro" id="IPR055410">
    <property type="entry name" value="Beta-prop_CAF1B_HIR1"/>
</dbReference>
<feature type="compositionally biased region" description="Low complexity" evidence="10">
    <location>
        <begin position="368"/>
        <end position="380"/>
    </location>
</feature>
<protein>
    <recommendedName>
        <fullName evidence="11">CAF1B/HIR1 beta-propeller domain-containing protein</fullName>
    </recommendedName>
</protein>
<feature type="repeat" description="WD" evidence="9">
    <location>
        <begin position="183"/>
        <end position="224"/>
    </location>
</feature>
<evidence type="ECO:0000256" key="10">
    <source>
        <dbReference type="SAM" id="MobiDB-lite"/>
    </source>
</evidence>
<evidence type="ECO:0000256" key="8">
    <source>
        <dbReference type="ARBA" id="ARBA00023242"/>
    </source>
</evidence>
<dbReference type="PROSITE" id="PS50294">
    <property type="entry name" value="WD_REPEATS_REGION"/>
    <property type="match status" value="3"/>
</dbReference>
<feature type="compositionally biased region" description="Low complexity" evidence="10">
    <location>
        <begin position="294"/>
        <end position="317"/>
    </location>
</feature>
<evidence type="ECO:0000256" key="7">
    <source>
        <dbReference type="ARBA" id="ARBA00023204"/>
    </source>
</evidence>